<keyword evidence="5 12" id="KW-0812">Transmembrane</keyword>
<keyword evidence="7" id="KW-0406">Ion transport</keyword>
<evidence type="ECO:0000256" key="14">
    <source>
        <dbReference type="SAM" id="SignalP"/>
    </source>
</evidence>
<comment type="subcellular location">
    <subcellularLocation>
        <location evidence="1 12">Cell outer membrane</location>
        <topology evidence="1 12">Multi-pass membrane protein</topology>
    </subcellularLocation>
</comment>
<organism evidence="17 18">
    <name type="scientific">Agrilutibacter solisilvae</name>
    <dbReference type="NCBI Taxonomy" id="2763317"/>
    <lineage>
        <taxon>Bacteria</taxon>
        <taxon>Pseudomonadati</taxon>
        <taxon>Pseudomonadota</taxon>
        <taxon>Gammaproteobacteria</taxon>
        <taxon>Lysobacterales</taxon>
        <taxon>Lysobacteraceae</taxon>
        <taxon>Agrilutibacter</taxon>
    </lineage>
</organism>
<dbReference type="PROSITE" id="PS52016">
    <property type="entry name" value="TONB_DEPENDENT_REC_3"/>
    <property type="match status" value="1"/>
</dbReference>
<feature type="chain" id="PRO_5037632715" evidence="14">
    <location>
        <begin position="27"/>
        <end position="706"/>
    </location>
</feature>
<evidence type="ECO:0000256" key="4">
    <source>
        <dbReference type="ARBA" id="ARBA00022452"/>
    </source>
</evidence>
<sequence>MPVRKIPAPAPLAAALAFALASPVHAFEAAATDLDAVEVQGVHEKRPVSPKFTQPLLDTPQSVTIVPAELMREQGVTSLRDALRNVPGISMQAGEGGVPAGDNLTLRGFSARTDLFIDGIRDFGGYSRDPFNLEQIEVVKGPSSTHSGRGSTGGSINLASKTARAGNFNDIGVSADDGGMARVTADFNRELGQTSAFRVNLMGHHGGINGRDHVENQRFGVAPTLSFGLGTDTTTTVSLFHLEQDNVPDYGQPWVPGTNNALPESRNRTAPVDRSTWYGILERDYENTRTDLATVTVQHAFGDTVNLENITRWGASYRDSVITAPRFTADPGSTDITRAAPKTRDSRDGILTNVTNLRADLTTGSIEHALLVGLELAHEKSRNHARMEDTSAGTTPLTDLFNPDPHGAFAPLARDTHNDARAEADSAAIYVFDTVTFNPRWELSGGLRWDRFETEALTQGVTYGRTDTELNGRIGLVFKPVENGSIYAALGTSFNPSAEGMSLNAALADVAPEESRTGELGTKWDLLGGRLSLTSAIFRTEKTNVRIDVDPTASTTYALDGKQRVDGFEVGAAGRITRDWTVNFGYAFLDSEILSNRALPAEVGNEMPNTPRHSANLWTSYRINDSFDVGFGVQHVGSRWTSTANERLAKSYTTYDAMVGYRINEAVGLRLNAYNLSNKEYVDRVGGGHYIPGAERTVMLSADFSF</sequence>
<accession>A0A974XYZ2</accession>
<dbReference type="InterPro" id="IPR036942">
    <property type="entry name" value="Beta-barrel_TonB_sf"/>
</dbReference>
<evidence type="ECO:0000256" key="11">
    <source>
        <dbReference type="ARBA" id="ARBA00023237"/>
    </source>
</evidence>
<dbReference type="EMBL" id="CP071518">
    <property type="protein sequence ID" value="QSX78372.1"/>
    <property type="molecule type" value="Genomic_DNA"/>
</dbReference>
<proteinExistence type="inferred from homology"/>
<evidence type="ECO:0000256" key="9">
    <source>
        <dbReference type="ARBA" id="ARBA00023136"/>
    </source>
</evidence>
<keyword evidence="9 12" id="KW-0472">Membrane</keyword>
<dbReference type="GO" id="GO:0015344">
    <property type="term" value="F:siderophore uptake transmembrane transporter activity"/>
    <property type="evidence" value="ECO:0007669"/>
    <property type="project" value="TreeGrafter"/>
</dbReference>
<dbReference type="Gene3D" id="2.170.130.10">
    <property type="entry name" value="TonB-dependent receptor, plug domain"/>
    <property type="match status" value="1"/>
</dbReference>
<dbReference type="SUPFAM" id="SSF56935">
    <property type="entry name" value="Porins"/>
    <property type="match status" value="1"/>
</dbReference>
<evidence type="ECO:0000256" key="6">
    <source>
        <dbReference type="ARBA" id="ARBA00022729"/>
    </source>
</evidence>
<comment type="similarity">
    <text evidence="2 12 13">Belongs to the TonB-dependent receptor family.</text>
</comment>
<gene>
    <name evidence="17" type="ORF">I8J32_017270</name>
</gene>
<dbReference type="NCBIfam" id="TIGR01783">
    <property type="entry name" value="TonB-siderophor"/>
    <property type="match status" value="1"/>
</dbReference>
<dbReference type="InterPro" id="IPR000531">
    <property type="entry name" value="Beta-barrel_TonB"/>
</dbReference>
<protein>
    <submittedName>
        <fullName evidence="17">TonB-dependent siderophore receptor</fullName>
    </submittedName>
</protein>
<evidence type="ECO:0000259" key="16">
    <source>
        <dbReference type="Pfam" id="PF07715"/>
    </source>
</evidence>
<dbReference type="Proteomes" id="UP000639274">
    <property type="component" value="Chromosome"/>
</dbReference>
<dbReference type="Pfam" id="PF07715">
    <property type="entry name" value="Plug"/>
    <property type="match status" value="1"/>
</dbReference>
<dbReference type="Pfam" id="PF00593">
    <property type="entry name" value="TonB_dep_Rec_b-barrel"/>
    <property type="match status" value="1"/>
</dbReference>
<evidence type="ECO:0000256" key="7">
    <source>
        <dbReference type="ARBA" id="ARBA00023065"/>
    </source>
</evidence>
<keyword evidence="10 17" id="KW-0675">Receptor</keyword>
<keyword evidence="8 13" id="KW-0798">TonB box</keyword>
<evidence type="ECO:0000256" key="5">
    <source>
        <dbReference type="ARBA" id="ARBA00022692"/>
    </source>
</evidence>
<dbReference type="AlphaFoldDB" id="A0A974XYZ2"/>
<dbReference type="PANTHER" id="PTHR32552">
    <property type="entry name" value="FERRICHROME IRON RECEPTOR-RELATED"/>
    <property type="match status" value="1"/>
</dbReference>
<dbReference type="CDD" id="cd01347">
    <property type="entry name" value="ligand_gated_channel"/>
    <property type="match status" value="1"/>
</dbReference>
<dbReference type="GO" id="GO:0009279">
    <property type="term" value="C:cell outer membrane"/>
    <property type="evidence" value="ECO:0007669"/>
    <property type="project" value="UniProtKB-SubCell"/>
</dbReference>
<evidence type="ECO:0000256" key="3">
    <source>
        <dbReference type="ARBA" id="ARBA00022448"/>
    </source>
</evidence>
<keyword evidence="18" id="KW-1185">Reference proteome</keyword>
<dbReference type="GO" id="GO:0038023">
    <property type="term" value="F:signaling receptor activity"/>
    <property type="evidence" value="ECO:0007669"/>
    <property type="project" value="InterPro"/>
</dbReference>
<name>A0A974XYZ2_9GAMM</name>
<reference evidence="17 18" key="1">
    <citation type="submission" date="2021-03" db="EMBL/GenBank/DDBJ databases">
        <title>Lysobacter sp. nov. isolated from soil of gangwondo yeongwol, south Korea.</title>
        <authorList>
            <person name="Kim K.R."/>
            <person name="Kim K.H."/>
            <person name="Jeon C.O."/>
        </authorList>
    </citation>
    <scope>NUCLEOTIDE SEQUENCE [LARGE SCALE GENOMIC DNA]</scope>
    <source>
        <strain evidence="17 18">R19</strain>
    </source>
</reference>
<feature type="domain" description="TonB-dependent receptor-like beta-barrel" evidence="15">
    <location>
        <begin position="229"/>
        <end position="676"/>
    </location>
</feature>
<keyword evidence="3 12" id="KW-0813">Transport</keyword>
<evidence type="ECO:0000256" key="12">
    <source>
        <dbReference type="PROSITE-ProRule" id="PRU01360"/>
    </source>
</evidence>
<evidence type="ECO:0000313" key="17">
    <source>
        <dbReference type="EMBL" id="QSX78372.1"/>
    </source>
</evidence>
<evidence type="ECO:0000313" key="18">
    <source>
        <dbReference type="Proteomes" id="UP000639274"/>
    </source>
</evidence>
<dbReference type="KEGG" id="lsf:I8J32_017270"/>
<evidence type="ECO:0000256" key="10">
    <source>
        <dbReference type="ARBA" id="ARBA00023170"/>
    </source>
</evidence>
<evidence type="ECO:0000259" key="15">
    <source>
        <dbReference type="Pfam" id="PF00593"/>
    </source>
</evidence>
<evidence type="ECO:0000256" key="13">
    <source>
        <dbReference type="RuleBase" id="RU003357"/>
    </source>
</evidence>
<dbReference type="Gene3D" id="2.40.170.20">
    <property type="entry name" value="TonB-dependent receptor, beta-barrel domain"/>
    <property type="match status" value="1"/>
</dbReference>
<dbReference type="GO" id="GO:0015891">
    <property type="term" value="P:siderophore transport"/>
    <property type="evidence" value="ECO:0007669"/>
    <property type="project" value="InterPro"/>
</dbReference>
<dbReference type="FunFam" id="2.170.130.10:FF:000001">
    <property type="entry name" value="Catecholate siderophore TonB-dependent receptor"/>
    <property type="match status" value="1"/>
</dbReference>
<dbReference type="InterPro" id="IPR039426">
    <property type="entry name" value="TonB-dep_rcpt-like"/>
</dbReference>
<keyword evidence="6 14" id="KW-0732">Signal</keyword>
<evidence type="ECO:0000256" key="8">
    <source>
        <dbReference type="ARBA" id="ARBA00023077"/>
    </source>
</evidence>
<dbReference type="InterPro" id="IPR012910">
    <property type="entry name" value="Plug_dom"/>
</dbReference>
<dbReference type="InterPro" id="IPR010105">
    <property type="entry name" value="TonB_sidphr_rcpt"/>
</dbReference>
<dbReference type="InterPro" id="IPR037066">
    <property type="entry name" value="Plug_dom_sf"/>
</dbReference>
<evidence type="ECO:0000256" key="1">
    <source>
        <dbReference type="ARBA" id="ARBA00004571"/>
    </source>
</evidence>
<feature type="signal peptide" evidence="14">
    <location>
        <begin position="1"/>
        <end position="26"/>
    </location>
</feature>
<feature type="domain" description="TonB-dependent receptor plug" evidence="16">
    <location>
        <begin position="56"/>
        <end position="154"/>
    </location>
</feature>
<dbReference type="RefSeq" id="WP_200613945.1">
    <property type="nucleotide sequence ID" value="NZ_CP071518.1"/>
</dbReference>
<dbReference type="PANTHER" id="PTHR32552:SF83">
    <property type="entry name" value="BLR3904 PROTEIN"/>
    <property type="match status" value="1"/>
</dbReference>
<keyword evidence="4 12" id="KW-1134">Transmembrane beta strand</keyword>
<keyword evidence="11 12" id="KW-0998">Cell outer membrane</keyword>
<evidence type="ECO:0000256" key="2">
    <source>
        <dbReference type="ARBA" id="ARBA00009810"/>
    </source>
</evidence>